<proteinExistence type="predicted"/>
<reference evidence="2 3" key="1">
    <citation type="journal article" date="2018" name="Front. Plant Sci.">
        <title>Red Clover (Trifolium pratense) and Zigzag Clover (T. medium) - A Picture of Genomic Similarities and Differences.</title>
        <authorList>
            <person name="Dluhosova J."/>
            <person name="Istvanek J."/>
            <person name="Nedelnik J."/>
            <person name="Repkova J."/>
        </authorList>
    </citation>
    <scope>NUCLEOTIDE SEQUENCE [LARGE SCALE GENOMIC DNA]</scope>
    <source>
        <strain evidence="3">cv. 10/8</strain>
        <tissue evidence="2">Leaf</tissue>
    </source>
</reference>
<dbReference type="AlphaFoldDB" id="A0A392UYH9"/>
<protein>
    <submittedName>
        <fullName evidence="2">Uncharacterized protein</fullName>
    </submittedName>
</protein>
<feature type="region of interest" description="Disordered" evidence="1">
    <location>
        <begin position="1"/>
        <end position="25"/>
    </location>
</feature>
<feature type="non-terminal residue" evidence="2">
    <location>
        <position position="39"/>
    </location>
</feature>
<dbReference type="Proteomes" id="UP000265520">
    <property type="component" value="Unassembled WGS sequence"/>
</dbReference>
<organism evidence="2 3">
    <name type="scientific">Trifolium medium</name>
    <dbReference type="NCBI Taxonomy" id="97028"/>
    <lineage>
        <taxon>Eukaryota</taxon>
        <taxon>Viridiplantae</taxon>
        <taxon>Streptophyta</taxon>
        <taxon>Embryophyta</taxon>
        <taxon>Tracheophyta</taxon>
        <taxon>Spermatophyta</taxon>
        <taxon>Magnoliopsida</taxon>
        <taxon>eudicotyledons</taxon>
        <taxon>Gunneridae</taxon>
        <taxon>Pentapetalae</taxon>
        <taxon>rosids</taxon>
        <taxon>fabids</taxon>
        <taxon>Fabales</taxon>
        <taxon>Fabaceae</taxon>
        <taxon>Papilionoideae</taxon>
        <taxon>50 kb inversion clade</taxon>
        <taxon>NPAAA clade</taxon>
        <taxon>Hologalegina</taxon>
        <taxon>IRL clade</taxon>
        <taxon>Trifolieae</taxon>
        <taxon>Trifolium</taxon>
    </lineage>
</organism>
<comment type="caution">
    <text evidence="2">The sequence shown here is derived from an EMBL/GenBank/DDBJ whole genome shotgun (WGS) entry which is preliminary data.</text>
</comment>
<dbReference type="EMBL" id="LXQA011006320">
    <property type="protein sequence ID" value="MCI80917.1"/>
    <property type="molecule type" value="Genomic_DNA"/>
</dbReference>
<sequence length="39" mass="4185">MSTPTKSSSIKSNAQKSPPQEVLFTKITEATPITIVPPE</sequence>
<evidence type="ECO:0000256" key="1">
    <source>
        <dbReference type="SAM" id="MobiDB-lite"/>
    </source>
</evidence>
<name>A0A392UYH9_9FABA</name>
<evidence type="ECO:0000313" key="3">
    <source>
        <dbReference type="Proteomes" id="UP000265520"/>
    </source>
</evidence>
<evidence type="ECO:0000313" key="2">
    <source>
        <dbReference type="EMBL" id="MCI80917.1"/>
    </source>
</evidence>
<feature type="compositionally biased region" description="Polar residues" evidence="1">
    <location>
        <begin position="1"/>
        <end position="18"/>
    </location>
</feature>
<keyword evidence="3" id="KW-1185">Reference proteome</keyword>
<accession>A0A392UYH9</accession>